<name>A0A9Q0EWL4_9TELE</name>
<dbReference type="PANTHER" id="PTHR35076:SF1">
    <property type="entry name" value="TUBULIN EPSILON AND DELTA COMPLEX PROTEIN 1"/>
    <property type="match status" value="1"/>
</dbReference>
<dbReference type="OrthoDB" id="9906141at2759"/>
<dbReference type="PANTHER" id="PTHR35076">
    <property type="entry name" value="TUBULIN EPSILON AND DELTA COMPLEX PROTEIN 1"/>
    <property type="match status" value="1"/>
</dbReference>
<evidence type="ECO:0000259" key="2">
    <source>
        <dbReference type="Pfam" id="PF14970"/>
    </source>
</evidence>
<feature type="compositionally biased region" description="Polar residues" evidence="1">
    <location>
        <begin position="307"/>
        <end position="317"/>
    </location>
</feature>
<dbReference type="InterPro" id="IPR043535">
    <property type="entry name" value="TEDC1"/>
</dbReference>
<feature type="domain" description="Tubulin epsilon and delta complex protein 1" evidence="2">
    <location>
        <begin position="91"/>
        <end position="180"/>
    </location>
</feature>
<keyword evidence="4" id="KW-1185">Reference proteome</keyword>
<comment type="caution">
    <text evidence="3">The sequence shown here is derived from an EMBL/GenBank/DDBJ whole genome shotgun (WGS) entry which is preliminary data.</text>
</comment>
<feature type="compositionally biased region" description="Basic and acidic residues" evidence="1">
    <location>
        <begin position="250"/>
        <end position="269"/>
    </location>
</feature>
<sequence>MDGVTRGVRPGQRAEARRAVGVLVGALRAAGLTSVPEPELFRRAKVGGGPGGVSGPLVTKVEGDPGGRLVASGLWQRGYHVDWTRCVGARGEDGGPCSRDLLLALGWLLATGALETMLAHRAQQLDASWLEPPGVTPPNVPGTLLDRPSLRKLQWLIGSLRFQRRSLLSMQEERSKLMHRAYVNWKHTEKLFWVWMDSVVDCHATDKREACPVDQDAKVSANRIGAVCHHGNRGLERLDNMLLGLPTVQDMRREKEDPRRRRGTERADKLQAGGDSRTLPHMWPSLSRPISPGPSPRAYRPRLQGEPGTQRSRSPAQQPGDRAAPAGKLQASEVSRLLLRTEASLLERRGRSRRANRMHLQEMIGRLEDLVLIAP</sequence>
<accession>A0A9Q0EWL4</accession>
<dbReference type="InterPro" id="IPR027996">
    <property type="entry name" value="TEDC1_dom"/>
</dbReference>
<feature type="region of interest" description="Disordered" evidence="1">
    <location>
        <begin position="246"/>
        <end position="332"/>
    </location>
</feature>
<gene>
    <name evidence="3" type="ORF">NHX12_020054</name>
</gene>
<evidence type="ECO:0000313" key="4">
    <source>
        <dbReference type="Proteomes" id="UP001148018"/>
    </source>
</evidence>
<protein>
    <recommendedName>
        <fullName evidence="2">Tubulin epsilon and delta complex protein 1 domain-containing protein</fullName>
    </recommendedName>
</protein>
<reference evidence="3" key="1">
    <citation type="submission" date="2022-07" db="EMBL/GenBank/DDBJ databases">
        <title>Chromosome-level genome of Muraenolepis orangiensis.</title>
        <authorList>
            <person name="Kim J."/>
        </authorList>
    </citation>
    <scope>NUCLEOTIDE SEQUENCE</scope>
    <source>
        <strain evidence="3">KU_S4_2022</strain>
        <tissue evidence="3">Muscle</tissue>
    </source>
</reference>
<dbReference type="AlphaFoldDB" id="A0A9Q0EWL4"/>
<dbReference type="EMBL" id="JANIIK010000035">
    <property type="protein sequence ID" value="KAJ3613808.1"/>
    <property type="molecule type" value="Genomic_DNA"/>
</dbReference>
<organism evidence="3 4">
    <name type="scientific">Muraenolepis orangiensis</name>
    <name type="common">Patagonian moray cod</name>
    <dbReference type="NCBI Taxonomy" id="630683"/>
    <lineage>
        <taxon>Eukaryota</taxon>
        <taxon>Metazoa</taxon>
        <taxon>Chordata</taxon>
        <taxon>Craniata</taxon>
        <taxon>Vertebrata</taxon>
        <taxon>Euteleostomi</taxon>
        <taxon>Actinopterygii</taxon>
        <taxon>Neopterygii</taxon>
        <taxon>Teleostei</taxon>
        <taxon>Neoteleostei</taxon>
        <taxon>Acanthomorphata</taxon>
        <taxon>Zeiogadaria</taxon>
        <taxon>Gadariae</taxon>
        <taxon>Gadiformes</taxon>
        <taxon>Muraenolepidoidei</taxon>
        <taxon>Muraenolepididae</taxon>
        <taxon>Muraenolepis</taxon>
    </lineage>
</organism>
<dbReference type="Proteomes" id="UP001148018">
    <property type="component" value="Unassembled WGS sequence"/>
</dbReference>
<dbReference type="Pfam" id="PF14970">
    <property type="entry name" value="TEDC1"/>
    <property type="match status" value="1"/>
</dbReference>
<evidence type="ECO:0000256" key="1">
    <source>
        <dbReference type="SAM" id="MobiDB-lite"/>
    </source>
</evidence>
<proteinExistence type="predicted"/>
<evidence type="ECO:0000313" key="3">
    <source>
        <dbReference type="EMBL" id="KAJ3613808.1"/>
    </source>
</evidence>